<accession>G8C1A9</accession>
<dbReference type="Pfam" id="PF00012">
    <property type="entry name" value="HSP70"/>
    <property type="match status" value="1"/>
</dbReference>
<dbReference type="Gene3D" id="3.30.30.30">
    <property type="match status" value="1"/>
</dbReference>
<dbReference type="KEGG" id="tpf:TPHA_0N01560"/>
<evidence type="ECO:0000313" key="8">
    <source>
        <dbReference type="Proteomes" id="UP000005666"/>
    </source>
</evidence>
<keyword evidence="1" id="KW-0547">Nucleotide-binding</keyword>
<dbReference type="OrthoDB" id="10262720at2759"/>
<dbReference type="eggNOG" id="KOG0104">
    <property type="taxonomic scope" value="Eukaryota"/>
</dbReference>
<feature type="signal peptide" evidence="6">
    <location>
        <begin position="1"/>
        <end position="21"/>
    </location>
</feature>
<dbReference type="PANTHER" id="PTHR45639">
    <property type="entry name" value="HSC70CB, ISOFORM G-RELATED"/>
    <property type="match status" value="1"/>
</dbReference>
<feature type="compositionally biased region" description="Basic residues" evidence="5">
    <location>
        <begin position="876"/>
        <end position="887"/>
    </location>
</feature>
<keyword evidence="6" id="KW-0732">Signal</keyword>
<dbReference type="PANTHER" id="PTHR45639:SF3">
    <property type="entry name" value="HYPOXIA UP-REGULATED PROTEIN 1"/>
    <property type="match status" value="1"/>
</dbReference>
<proteinExistence type="predicted"/>
<evidence type="ECO:0000256" key="6">
    <source>
        <dbReference type="SAM" id="SignalP"/>
    </source>
</evidence>
<dbReference type="STRING" id="1071381.G8C1A9"/>
<dbReference type="GO" id="GO:0140662">
    <property type="term" value="F:ATP-dependent protein folding chaperone"/>
    <property type="evidence" value="ECO:0007669"/>
    <property type="project" value="InterPro"/>
</dbReference>
<dbReference type="GO" id="GO:0034663">
    <property type="term" value="C:endoplasmic reticulum chaperone complex"/>
    <property type="evidence" value="ECO:0007669"/>
    <property type="project" value="TreeGrafter"/>
</dbReference>
<feature type="chain" id="PRO_5003508779" evidence="6">
    <location>
        <begin position="22"/>
        <end position="908"/>
    </location>
</feature>
<dbReference type="EMBL" id="HE612869">
    <property type="protein sequence ID" value="CCE65937.1"/>
    <property type="molecule type" value="Genomic_DNA"/>
</dbReference>
<keyword evidence="8" id="KW-1185">Reference proteome</keyword>
<feature type="compositionally biased region" description="Polar residues" evidence="5">
    <location>
        <begin position="888"/>
        <end position="897"/>
    </location>
</feature>
<dbReference type="RefSeq" id="XP_003688371.1">
    <property type="nucleotide sequence ID" value="XM_003688323.1"/>
</dbReference>
<evidence type="ECO:0000256" key="3">
    <source>
        <dbReference type="ARBA" id="ARBA00023186"/>
    </source>
</evidence>
<dbReference type="InterPro" id="IPR013126">
    <property type="entry name" value="Hsp_70_fam"/>
</dbReference>
<dbReference type="PRINTS" id="PR00301">
    <property type="entry name" value="HEATSHOCK70"/>
</dbReference>
<dbReference type="AlphaFoldDB" id="G8C1A9"/>
<evidence type="ECO:0000313" key="7">
    <source>
        <dbReference type="EMBL" id="CCE65937.1"/>
    </source>
</evidence>
<dbReference type="FunFam" id="3.90.640.10:FF:000003">
    <property type="entry name" value="Molecular chaperone DnaK"/>
    <property type="match status" value="1"/>
</dbReference>
<dbReference type="Proteomes" id="UP000005666">
    <property type="component" value="Chromosome 14"/>
</dbReference>
<organism evidence="7 8">
    <name type="scientific">Tetrapisispora phaffii (strain ATCC 24235 / CBS 4417 / NBRC 1672 / NRRL Y-8282 / UCD 70-5)</name>
    <name type="common">Yeast</name>
    <name type="synonym">Fabospora phaffii</name>
    <dbReference type="NCBI Taxonomy" id="1071381"/>
    <lineage>
        <taxon>Eukaryota</taxon>
        <taxon>Fungi</taxon>
        <taxon>Dikarya</taxon>
        <taxon>Ascomycota</taxon>
        <taxon>Saccharomycotina</taxon>
        <taxon>Saccharomycetes</taxon>
        <taxon>Saccharomycetales</taxon>
        <taxon>Saccharomycetaceae</taxon>
        <taxon>Tetrapisispora</taxon>
    </lineage>
</organism>
<dbReference type="GO" id="GO:0005524">
    <property type="term" value="F:ATP binding"/>
    <property type="evidence" value="ECO:0007669"/>
    <property type="project" value="UniProtKB-KW"/>
</dbReference>
<keyword evidence="2" id="KW-0067">ATP-binding</keyword>
<evidence type="ECO:0000256" key="5">
    <source>
        <dbReference type="SAM" id="MobiDB-lite"/>
    </source>
</evidence>
<dbReference type="OMA" id="WEDTITM"/>
<name>G8C1A9_TETPH</name>
<dbReference type="CDD" id="cd10230">
    <property type="entry name" value="ASKHA_NBD_HSP70_HYOU1"/>
    <property type="match status" value="1"/>
</dbReference>
<evidence type="ECO:0000256" key="1">
    <source>
        <dbReference type="ARBA" id="ARBA00022741"/>
    </source>
</evidence>
<sequence>MKCNQLFWVTVLICINQYAFGAILGIDFGYENIKAMIVSPKAPLEIVLTPESKRKDVSGIAFKSLNSDNSSLERIFGSAIGSLSTRFPQNTLLNLKPLLGKTIDDEFELQQYKEKHFGVEIIPSNWDSISFSVFDEEYTAEELVAMNIQEIVKRANELLEINDSLNTDRVTELSITVPDFAGFNERSALLRIGNMTTDRLPTYLVSDGLSVAINFALKNRDSPADTKVYYMIYDMGASSTQATLFSLNRPANTSEPVEIEIGGYGYDKNLGGSDFNLALFNLIKNKFLKEHTEFTSKELDKNPKSLAKIYQATEKAKLVLSANMDVSITIESIIDEIDFRATVSRTEFEESIKSLCKRSINPIKDSMNDQLWEDTITMEDLSGVILFGGSQRVPIIQKSLIEFVGEDKLLRNVNSDESAVNGVTIRGVKLSNSFRTKPLNIIERSINSYSILTSESTKKGEVFEKGSKYPSTQSFILETVSELPKSQQLKLFENDFNFKNITIEYEGLINSNNLTECEYGFALKATFSLSQERFFDLDEVNVICLQDYLKYNETQKVAKNINLERTSLFEISEDNINLPALVFSSQSESQLLASKNVQSIRERIINMNNADAKRFELHEIKNVFEGLLYNTLSFLESVDDVKVESLTEYRELKKITPEYLEWFEGLQEDITKDLIMDKAIILENLKEKVEFYVLTLNEKLDQEEFKRMLNKSDELLALIKKYNDSLSLFVSELKEMNKEVDIDIDELFEGIRLPSKLSQSILMFENSLIKFKDVNYIINYLLEGGVIETLPKSTLFEISLSFEESYLEMEELMKAFVASHDYRIRELKSTVQRKIKSIERKAARQKVKSERENKKSSNETTSLKEESESKSNSTQQKKRKIRAKRSKVSSTTANNDVTGEETMSHDEL</sequence>
<dbReference type="SUPFAM" id="SSF53067">
    <property type="entry name" value="Actin-like ATPase domain"/>
    <property type="match status" value="2"/>
</dbReference>
<reference evidence="7 8" key="1">
    <citation type="journal article" date="2011" name="Proc. Natl. Acad. Sci. U.S.A.">
        <title>Evolutionary erosion of yeast sex chromosomes by mating-type switching accidents.</title>
        <authorList>
            <person name="Gordon J.L."/>
            <person name="Armisen D."/>
            <person name="Proux-Wera E."/>
            <person name="Oheigeartaigh S.S."/>
            <person name="Byrne K.P."/>
            <person name="Wolfe K.H."/>
        </authorList>
    </citation>
    <scope>NUCLEOTIDE SEQUENCE [LARGE SCALE GENOMIC DNA]</scope>
    <source>
        <strain evidence="8">ATCC 24235 / CBS 4417 / NBRC 1672 / NRRL Y-8282 / UCD 70-5</strain>
    </source>
</reference>
<keyword evidence="3" id="KW-0143">Chaperone</keyword>
<dbReference type="Gene3D" id="3.90.640.10">
    <property type="entry name" value="Actin, Chain A, domain 4"/>
    <property type="match status" value="1"/>
</dbReference>
<dbReference type="InterPro" id="IPR043129">
    <property type="entry name" value="ATPase_NBD"/>
</dbReference>
<dbReference type="Gene3D" id="3.30.420.40">
    <property type="match status" value="2"/>
</dbReference>
<dbReference type="HOGENOM" id="CLU_005965_5_0_1"/>
<dbReference type="GO" id="GO:0030968">
    <property type="term" value="P:endoplasmic reticulum unfolded protein response"/>
    <property type="evidence" value="ECO:0007669"/>
    <property type="project" value="TreeGrafter"/>
</dbReference>
<feature type="coiled-coil region" evidence="4">
    <location>
        <begin position="682"/>
        <end position="739"/>
    </location>
</feature>
<dbReference type="GeneID" id="11530519"/>
<protein>
    <submittedName>
        <fullName evidence="7">Uncharacterized protein</fullName>
    </submittedName>
</protein>
<gene>
    <name evidence="7" type="primary">TPHA0N01560</name>
    <name evidence="7" type="ordered locus">TPHA_0N01560</name>
</gene>
<evidence type="ECO:0000256" key="2">
    <source>
        <dbReference type="ARBA" id="ARBA00022840"/>
    </source>
</evidence>
<feature type="region of interest" description="Disordered" evidence="5">
    <location>
        <begin position="842"/>
        <end position="908"/>
    </location>
</feature>
<evidence type="ECO:0000256" key="4">
    <source>
        <dbReference type="SAM" id="Coils"/>
    </source>
</evidence>
<feature type="compositionally biased region" description="Basic and acidic residues" evidence="5">
    <location>
        <begin position="842"/>
        <end position="869"/>
    </location>
</feature>
<keyword evidence="4" id="KW-0175">Coiled coil</keyword>